<dbReference type="HOGENOM" id="CLU_1691850_0_0_9"/>
<accession>B0PAQ1</accession>
<dbReference type="RefSeq" id="WP_006875146.1">
    <property type="nucleotide sequence ID" value="NZ_DS544183.1"/>
</dbReference>
<dbReference type="AlphaFoldDB" id="B0PAQ1"/>
<organism evidence="1 2">
    <name type="scientific">Anaerotruncus colihominis DSM 17241</name>
    <dbReference type="NCBI Taxonomy" id="445972"/>
    <lineage>
        <taxon>Bacteria</taxon>
        <taxon>Bacillati</taxon>
        <taxon>Bacillota</taxon>
        <taxon>Clostridia</taxon>
        <taxon>Eubacteriales</taxon>
        <taxon>Oscillospiraceae</taxon>
        <taxon>Anaerotruncus</taxon>
    </lineage>
</organism>
<gene>
    <name evidence="1" type="ORF">ANACOL_01851</name>
</gene>
<evidence type="ECO:0000313" key="1">
    <source>
        <dbReference type="EMBL" id="EDS11231.1"/>
    </source>
</evidence>
<dbReference type="EMBL" id="ABGD02000014">
    <property type="protein sequence ID" value="EDS11231.1"/>
    <property type="molecule type" value="Genomic_DNA"/>
</dbReference>
<reference evidence="1" key="1">
    <citation type="submission" date="2007-11" db="EMBL/GenBank/DDBJ databases">
        <authorList>
            <person name="Fulton L."/>
            <person name="Clifton S."/>
            <person name="Fulton B."/>
            <person name="Xu J."/>
            <person name="Minx P."/>
            <person name="Pepin K.H."/>
            <person name="Johnson M."/>
            <person name="Thiruvilangam P."/>
            <person name="Bhonagiri V."/>
            <person name="Nash W.E."/>
            <person name="Mardis E.R."/>
            <person name="Wilson R.K."/>
        </authorList>
    </citation>
    <scope>NUCLEOTIDE SEQUENCE [LARGE SCALE GENOMIC DNA]</scope>
    <source>
        <strain evidence="1">DSM 17241</strain>
    </source>
</reference>
<protein>
    <submittedName>
        <fullName evidence="1">Uncharacterized protein</fullName>
    </submittedName>
</protein>
<comment type="caution">
    <text evidence="1">The sequence shown here is derived from an EMBL/GenBank/DDBJ whole genome shotgun (WGS) entry which is preliminary data.</text>
</comment>
<dbReference type="Proteomes" id="UP000003803">
    <property type="component" value="Unassembled WGS sequence"/>
</dbReference>
<reference evidence="1" key="2">
    <citation type="submission" date="2013-09" db="EMBL/GenBank/DDBJ databases">
        <title>Draft genome sequence of Anaerotruncus colihominis(DSM 17241).</title>
        <authorList>
            <person name="Sudarsanam P."/>
            <person name="Ley R."/>
            <person name="Guruge J."/>
            <person name="Turnbaugh P.J."/>
            <person name="Mahowald M."/>
            <person name="Liep D."/>
            <person name="Gordon J."/>
        </authorList>
    </citation>
    <scope>NUCLEOTIDE SEQUENCE</scope>
    <source>
        <strain evidence="1">DSM 17241</strain>
    </source>
</reference>
<proteinExistence type="predicted"/>
<name>B0PAQ1_9FIRM</name>
<keyword evidence="2" id="KW-1185">Reference proteome</keyword>
<sequence length="155" mass="16971">MAQNDPSLTPPVASKFTELWYASTEDTSLKQVFGVQSIPTVISASEDITYRTLESDTEFSVPGVRPYETIEIETLYYKEQYDALKALESAGTIPWWYVKLPDSSAGTSGKPTVIKWRGALSVALSEIALDDMIRSTLTIGKSTVPETIEGLPSEG</sequence>
<evidence type="ECO:0000313" key="2">
    <source>
        <dbReference type="Proteomes" id="UP000003803"/>
    </source>
</evidence>
<dbReference type="eggNOG" id="ENOG5033ZPJ">
    <property type="taxonomic scope" value="Bacteria"/>
</dbReference>